<comment type="similarity">
    <text evidence="2">Belongs to the CRT-like transporter family.</text>
</comment>
<name>A0A9P1FUF1_9DINO</name>
<dbReference type="InterPro" id="IPR014043">
    <property type="entry name" value="Acyl_transferase_dom"/>
</dbReference>
<evidence type="ECO:0000259" key="8">
    <source>
        <dbReference type="SMART" id="SM00827"/>
    </source>
</evidence>
<dbReference type="EMBL" id="CAMXCT020001429">
    <property type="protein sequence ID" value="CAL1143379.1"/>
    <property type="molecule type" value="Genomic_DNA"/>
</dbReference>
<evidence type="ECO:0000256" key="3">
    <source>
        <dbReference type="ARBA" id="ARBA00022448"/>
    </source>
</evidence>
<evidence type="ECO:0000313" key="9">
    <source>
        <dbReference type="EMBL" id="CAI3990004.1"/>
    </source>
</evidence>
<dbReference type="SUPFAM" id="SSF55048">
    <property type="entry name" value="Probable ACP-binding domain of malonyl-CoA ACP transacylase"/>
    <property type="match status" value="1"/>
</dbReference>
<evidence type="ECO:0000256" key="1">
    <source>
        <dbReference type="ARBA" id="ARBA00004141"/>
    </source>
</evidence>
<feature type="transmembrane region" description="Helical" evidence="7">
    <location>
        <begin position="519"/>
        <end position="537"/>
    </location>
</feature>
<gene>
    <name evidence="9" type="ORF">C1SCF055_LOCUS17026</name>
</gene>
<dbReference type="SUPFAM" id="SSF52151">
    <property type="entry name" value="FabD/lysophospholipase-like"/>
    <property type="match status" value="1"/>
</dbReference>
<organism evidence="9">
    <name type="scientific">Cladocopium goreaui</name>
    <dbReference type="NCBI Taxonomy" id="2562237"/>
    <lineage>
        <taxon>Eukaryota</taxon>
        <taxon>Sar</taxon>
        <taxon>Alveolata</taxon>
        <taxon>Dinophyceae</taxon>
        <taxon>Suessiales</taxon>
        <taxon>Symbiodiniaceae</taxon>
        <taxon>Cladocopium</taxon>
    </lineage>
</organism>
<dbReference type="InterPro" id="IPR016036">
    <property type="entry name" value="Malonyl_transacylase_ACP-bd"/>
</dbReference>
<dbReference type="AlphaFoldDB" id="A0A9P1FUF1"/>
<dbReference type="Pfam" id="PF08627">
    <property type="entry name" value="CRT-like"/>
    <property type="match status" value="1"/>
</dbReference>
<reference evidence="9" key="1">
    <citation type="submission" date="2022-10" db="EMBL/GenBank/DDBJ databases">
        <authorList>
            <person name="Chen Y."/>
            <person name="Dougan E. K."/>
            <person name="Chan C."/>
            <person name="Rhodes N."/>
            <person name="Thang M."/>
        </authorList>
    </citation>
    <scope>NUCLEOTIDE SEQUENCE</scope>
</reference>
<keyword evidence="3" id="KW-0813">Transport</keyword>
<dbReference type="Pfam" id="PF00698">
    <property type="entry name" value="Acyl_transf_1"/>
    <property type="match status" value="1"/>
</dbReference>
<dbReference type="GO" id="GO:0016740">
    <property type="term" value="F:transferase activity"/>
    <property type="evidence" value="ECO:0007669"/>
    <property type="project" value="InterPro"/>
</dbReference>
<dbReference type="InterPro" id="IPR016035">
    <property type="entry name" value="Acyl_Trfase/lysoPLipase"/>
</dbReference>
<dbReference type="InterPro" id="IPR052760">
    <property type="entry name" value="Mitochondrial_malonyltrans"/>
</dbReference>
<keyword evidence="4 7" id="KW-0812">Transmembrane</keyword>
<feature type="transmembrane region" description="Helical" evidence="7">
    <location>
        <begin position="480"/>
        <end position="499"/>
    </location>
</feature>
<evidence type="ECO:0000313" key="10">
    <source>
        <dbReference type="EMBL" id="CAL4777316.1"/>
    </source>
</evidence>
<dbReference type="InterPro" id="IPR001227">
    <property type="entry name" value="Ac_transferase_dom_sf"/>
</dbReference>
<reference evidence="10 11" key="2">
    <citation type="submission" date="2024-05" db="EMBL/GenBank/DDBJ databases">
        <authorList>
            <person name="Chen Y."/>
            <person name="Shah S."/>
            <person name="Dougan E. K."/>
            <person name="Thang M."/>
            <person name="Chan C."/>
        </authorList>
    </citation>
    <scope>NUCLEOTIDE SEQUENCE [LARGE SCALE GENOMIC DNA]</scope>
</reference>
<accession>A0A9P1FUF1</accession>
<evidence type="ECO:0000256" key="5">
    <source>
        <dbReference type="ARBA" id="ARBA00022989"/>
    </source>
</evidence>
<comment type="subcellular location">
    <subcellularLocation>
        <location evidence="1">Membrane</location>
        <topology evidence="1">Multi-pass membrane protein</topology>
    </subcellularLocation>
</comment>
<sequence>MPGVQPVTIESRAGIQSRGLGYEPSWSSIPFEGYDGMTQLQFQESNAPFLRHGGQVPVHIPPGWRRVEAKVPGKHIYVHRETGTIQRMPADIYHSKDQEWISTDGKRMTEDVLNDGMPDLLALELAYGGGGKAKKAIVKPKVVPAALPPEPEKVVKPEADGQVDPAQAMGSLPVALLFPGQGSQYVKMMGTVKDMPAVKEMLDKAANMLDFNLLELCLKGPESELERTKACQPAMFVAGLAAMEKLRAEKPEKAAEFGPQVERCQAVAGLSLGEYTALAVAGVFDFETGLKVVKLRGEAMQEAAEASQQAMLSVAGLDKDTLSKLCEESCEGPQDVCQVANFLFPNGFSCAGTLAAIQRLEPKAKETEGCLQAKMLKTSGGFHTRLMQPAREKLLEALQEALPKMKPPRCDVYMNLTGKKIAAGTAPSEIVPLLADQLVNCVLWEPAVLGMIKDGVSEFYECGPMKQLKSMRAYGDRRSFFVNQAINLLYVVYGGAILYPRMVFTNVVTKEMTSFPKRPFFIMGAPPFGFLFCLCASSKPFGDQVRLIALAHFSLV</sequence>
<evidence type="ECO:0000313" key="11">
    <source>
        <dbReference type="Proteomes" id="UP001152797"/>
    </source>
</evidence>
<proteinExistence type="inferred from homology"/>
<dbReference type="Gene3D" id="3.40.366.10">
    <property type="entry name" value="Malonyl-Coenzyme A Acyl Carrier Protein, domain 2"/>
    <property type="match status" value="1"/>
</dbReference>
<dbReference type="InterPro" id="IPR013936">
    <property type="entry name" value="CRT-like"/>
</dbReference>
<comment type="caution">
    <text evidence="9">The sequence shown here is derived from an EMBL/GenBank/DDBJ whole genome shotgun (WGS) entry which is preliminary data.</text>
</comment>
<dbReference type="SMART" id="SM00827">
    <property type="entry name" value="PKS_AT"/>
    <property type="match status" value="1"/>
</dbReference>
<evidence type="ECO:0000256" key="7">
    <source>
        <dbReference type="SAM" id="Phobius"/>
    </source>
</evidence>
<evidence type="ECO:0000256" key="2">
    <source>
        <dbReference type="ARBA" id="ARBA00006690"/>
    </source>
</evidence>
<feature type="domain" description="Malonyl-CoA:ACP transacylase (MAT)" evidence="8">
    <location>
        <begin position="177"/>
        <end position="474"/>
    </location>
</feature>
<evidence type="ECO:0000256" key="4">
    <source>
        <dbReference type="ARBA" id="ARBA00022692"/>
    </source>
</evidence>
<dbReference type="EMBL" id="CAMXCT010001429">
    <property type="protein sequence ID" value="CAI3990004.1"/>
    <property type="molecule type" value="Genomic_DNA"/>
</dbReference>
<keyword evidence="11" id="KW-1185">Reference proteome</keyword>
<dbReference type="Proteomes" id="UP001152797">
    <property type="component" value="Unassembled WGS sequence"/>
</dbReference>
<dbReference type="PANTHER" id="PTHR47170:SF2">
    <property type="entry name" value="MALONYL-COA:ACP TRANSACYLASE (MAT) DOMAIN-CONTAINING PROTEIN"/>
    <property type="match status" value="1"/>
</dbReference>
<dbReference type="OrthoDB" id="541883at2759"/>
<dbReference type="GO" id="GO:0016020">
    <property type="term" value="C:membrane"/>
    <property type="evidence" value="ECO:0007669"/>
    <property type="project" value="UniProtKB-SubCell"/>
</dbReference>
<dbReference type="PANTHER" id="PTHR47170">
    <property type="entry name" value="MALONYL-COA ACP TRANSACYLASE, ACP-BINDING"/>
    <property type="match status" value="1"/>
</dbReference>
<keyword evidence="5 7" id="KW-1133">Transmembrane helix</keyword>
<evidence type="ECO:0000256" key="6">
    <source>
        <dbReference type="ARBA" id="ARBA00023136"/>
    </source>
</evidence>
<dbReference type="EMBL" id="CAMXCT030001429">
    <property type="protein sequence ID" value="CAL4777316.1"/>
    <property type="molecule type" value="Genomic_DNA"/>
</dbReference>
<keyword evidence="6 7" id="KW-0472">Membrane</keyword>
<dbReference type="Gene3D" id="3.30.70.250">
    <property type="entry name" value="Malonyl-CoA ACP transacylase, ACP-binding"/>
    <property type="match status" value="1"/>
</dbReference>
<protein>
    <submittedName>
        <fullName evidence="10">Malonyl-CoA-acyl carrier protein transacylase, mitochondrial (MCT) (Mitochondrial malonyltransferase ) ([Acyl-carrier-protein] malonyltransferase)</fullName>
    </submittedName>
</protein>